<keyword evidence="3" id="KW-1185">Reference proteome</keyword>
<dbReference type="PANTHER" id="PTHR43267:SF1">
    <property type="entry name" value="TRNA THREONYLCARBAMOYLADENOSINE DEHYDRATASE"/>
    <property type="match status" value="1"/>
</dbReference>
<organism evidence="2 3">
    <name type="scientific">Siphonobacter curvatus</name>
    <dbReference type="NCBI Taxonomy" id="2094562"/>
    <lineage>
        <taxon>Bacteria</taxon>
        <taxon>Pseudomonadati</taxon>
        <taxon>Bacteroidota</taxon>
        <taxon>Cytophagia</taxon>
        <taxon>Cytophagales</taxon>
        <taxon>Cytophagaceae</taxon>
        <taxon>Siphonobacter</taxon>
    </lineage>
</organism>
<dbReference type="GO" id="GO:0061503">
    <property type="term" value="F:tRNA threonylcarbamoyladenosine dehydratase"/>
    <property type="evidence" value="ECO:0007669"/>
    <property type="project" value="TreeGrafter"/>
</dbReference>
<dbReference type="OrthoDB" id="9804150at2"/>
<evidence type="ECO:0000313" key="3">
    <source>
        <dbReference type="Proteomes" id="UP000239590"/>
    </source>
</evidence>
<dbReference type="AlphaFoldDB" id="A0A2S7IS67"/>
<dbReference type="InterPro" id="IPR045886">
    <property type="entry name" value="ThiF/MoeB/HesA"/>
</dbReference>
<dbReference type="Pfam" id="PF00899">
    <property type="entry name" value="ThiF"/>
    <property type="match status" value="1"/>
</dbReference>
<comment type="caution">
    <text evidence="2">The sequence shown here is derived from an EMBL/GenBank/DDBJ whole genome shotgun (WGS) entry which is preliminary data.</text>
</comment>
<dbReference type="SUPFAM" id="SSF69572">
    <property type="entry name" value="Activating enzymes of the ubiquitin-like proteins"/>
    <property type="match status" value="1"/>
</dbReference>
<dbReference type="EMBL" id="PTRA01000001">
    <property type="protein sequence ID" value="PQA60478.1"/>
    <property type="molecule type" value="Genomic_DNA"/>
</dbReference>
<dbReference type="PANTHER" id="PTHR43267">
    <property type="entry name" value="TRNA THREONYLCARBAMOYLADENOSINE DEHYDRATASE"/>
    <property type="match status" value="1"/>
</dbReference>
<protein>
    <submittedName>
        <fullName evidence="2">tRNA threonylcarbamoyladenosine dehydratase</fullName>
    </submittedName>
</protein>
<dbReference type="InterPro" id="IPR000594">
    <property type="entry name" value="ThiF_NAD_FAD-bd"/>
</dbReference>
<dbReference type="Proteomes" id="UP000239590">
    <property type="component" value="Unassembled WGS sequence"/>
</dbReference>
<sequence>MSWLSRTELLIGPEGLDLLAKAHVLVIGLGGVGSFAAEFIARSGVGEMTIVDGDVVDPSNRNRQLPALATTHGLSKADLMAERLLSINPELKLHVRKDFLSPEAARDILNQPFDYVMDCIDSITPKLTLLETAYQKGYRIISSMGAGGKFDPTQVQVADLFQTKSCTLAYYVRKRLRRLGVQSGIKAVYSTELVRAESLMHTDGSNFKRSAYGTISYLPATFGAVCASVVIRDLLGEPIADYEASQLEARKKEQRKREEFFRLQAKRKAKQALKK</sequence>
<name>A0A2S7IS67_9BACT</name>
<feature type="domain" description="THIF-type NAD/FAD binding fold" evidence="1">
    <location>
        <begin position="9"/>
        <end position="266"/>
    </location>
</feature>
<dbReference type="GO" id="GO:0008641">
    <property type="term" value="F:ubiquitin-like modifier activating enzyme activity"/>
    <property type="evidence" value="ECO:0007669"/>
    <property type="project" value="InterPro"/>
</dbReference>
<proteinExistence type="predicted"/>
<dbReference type="GO" id="GO:0061504">
    <property type="term" value="P:cyclic threonylcarbamoyladenosine biosynthetic process"/>
    <property type="evidence" value="ECO:0007669"/>
    <property type="project" value="TreeGrafter"/>
</dbReference>
<dbReference type="RefSeq" id="WP_094809464.1">
    <property type="nucleotide sequence ID" value="NZ_PTRA01000001.1"/>
</dbReference>
<dbReference type="CDD" id="cd00755">
    <property type="entry name" value="YgdL_like"/>
    <property type="match status" value="1"/>
</dbReference>
<evidence type="ECO:0000259" key="1">
    <source>
        <dbReference type="Pfam" id="PF00899"/>
    </source>
</evidence>
<dbReference type="InterPro" id="IPR035985">
    <property type="entry name" value="Ubiquitin-activating_enz"/>
</dbReference>
<gene>
    <name evidence="2" type="ORF">C5O19_12915</name>
</gene>
<dbReference type="Gene3D" id="3.40.50.720">
    <property type="entry name" value="NAD(P)-binding Rossmann-like Domain"/>
    <property type="match status" value="1"/>
</dbReference>
<evidence type="ECO:0000313" key="2">
    <source>
        <dbReference type="EMBL" id="PQA60478.1"/>
    </source>
</evidence>
<accession>A0A2S7IS67</accession>
<reference evidence="3" key="1">
    <citation type="submission" date="2018-02" db="EMBL/GenBank/DDBJ databases">
        <title>Genome sequencing of Solimonas sp. HR-BB.</title>
        <authorList>
            <person name="Lee Y."/>
            <person name="Jeon C.O."/>
        </authorList>
    </citation>
    <scope>NUCLEOTIDE SEQUENCE [LARGE SCALE GENOMIC DNA]</scope>
    <source>
        <strain evidence="3">HR-U</strain>
    </source>
</reference>